<comment type="caution">
    <text evidence="10">The sequence shown here is derived from an EMBL/GenBank/DDBJ whole genome shotgun (WGS) entry which is preliminary data.</text>
</comment>
<dbReference type="InterPro" id="IPR004626">
    <property type="entry name" value="RarD"/>
</dbReference>
<dbReference type="GO" id="GO:0005886">
    <property type="term" value="C:plasma membrane"/>
    <property type="evidence" value="ECO:0007669"/>
    <property type="project" value="UniProtKB-SubCell"/>
</dbReference>
<keyword evidence="11" id="KW-1185">Reference proteome</keyword>
<evidence type="ECO:0000313" key="11">
    <source>
        <dbReference type="Proteomes" id="UP000321558"/>
    </source>
</evidence>
<feature type="domain" description="EamA" evidence="9">
    <location>
        <begin position="9"/>
        <end position="148"/>
    </location>
</feature>
<dbReference type="InterPro" id="IPR000620">
    <property type="entry name" value="EamA_dom"/>
</dbReference>
<keyword evidence="4" id="KW-1003">Cell membrane</keyword>
<accession>A0A511ZPQ1</accession>
<evidence type="ECO:0000256" key="2">
    <source>
        <dbReference type="ARBA" id="ARBA00007362"/>
    </source>
</evidence>
<feature type="transmembrane region" description="Helical" evidence="8">
    <location>
        <begin position="77"/>
        <end position="96"/>
    </location>
</feature>
<evidence type="ECO:0000313" key="10">
    <source>
        <dbReference type="EMBL" id="GEN89432.1"/>
    </source>
</evidence>
<dbReference type="PANTHER" id="PTHR22911">
    <property type="entry name" value="ACYL-MALONYL CONDENSING ENZYME-RELATED"/>
    <property type="match status" value="1"/>
</dbReference>
<keyword evidence="7 8" id="KW-0472">Membrane</keyword>
<gene>
    <name evidence="10" type="primary">rarD</name>
    <name evidence="10" type="ORF">OSO01_41710</name>
</gene>
<feature type="transmembrane region" description="Helical" evidence="8">
    <location>
        <begin position="154"/>
        <end position="171"/>
    </location>
</feature>
<evidence type="ECO:0000259" key="9">
    <source>
        <dbReference type="Pfam" id="PF00892"/>
    </source>
</evidence>
<dbReference type="AlphaFoldDB" id="A0A511ZPQ1"/>
<dbReference type="EMBL" id="BJYM01000022">
    <property type="protein sequence ID" value="GEN89432.1"/>
    <property type="molecule type" value="Genomic_DNA"/>
</dbReference>
<dbReference type="NCBIfam" id="TIGR00688">
    <property type="entry name" value="rarD"/>
    <property type="match status" value="1"/>
</dbReference>
<dbReference type="OrthoDB" id="369870at2"/>
<feature type="transmembrane region" description="Helical" evidence="8">
    <location>
        <begin position="9"/>
        <end position="27"/>
    </location>
</feature>
<evidence type="ECO:0000256" key="8">
    <source>
        <dbReference type="SAM" id="Phobius"/>
    </source>
</evidence>
<feature type="transmembrane region" description="Helical" evidence="8">
    <location>
        <begin position="132"/>
        <end position="148"/>
    </location>
</feature>
<keyword evidence="3" id="KW-0813">Transport</keyword>
<evidence type="ECO:0000256" key="3">
    <source>
        <dbReference type="ARBA" id="ARBA00022448"/>
    </source>
</evidence>
<evidence type="ECO:0000256" key="7">
    <source>
        <dbReference type="ARBA" id="ARBA00023136"/>
    </source>
</evidence>
<evidence type="ECO:0000256" key="4">
    <source>
        <dbReference type="ARBA" id="ARBA00022475"/>
    </source>
</evidence>
<evidence type="ECO:0000256" key="5">
    <source>
        <dbReference type="ARBA" id="ARBA00022692"/>
    </source>
</evidence>
<evidence type="ECO:0000256" key="6">
    <source>
        <dbReference type="ARBA" id="ARBA00022989"/>
    </source>
</evidence>
<feature type="transmembrane region" description="Helical" evidence="8">
    <location>
        <begin position="39"/>
        <end position="56"/>
    </location>
</feature>
<organism evidence="10 11">
    <name type="scientific">Oceanobacillus sojae</name>
    <dbReference type="NCBI Taxonomy" id="582851"/>
    <lineage>
        <taxon>Bacteria</taxon>
        <taxon>Bacillati</taxon>
        <taxon>Bacillota</taxon>
        <taxon>Bacilli</taxon>
        <taxon>Bacillales</taxon>
        <taxon>Bacillaceae</taxon>
        <taxon>Oceanobacillus</taxon>
    </lineage>
</organism>
<dbReference type="RefSeq" id="WP_147212325.1">
    <property type="nucleotide sequence ID" value="NZ_BJYM01000022.1"/>
</dbReference>
<feature type="transmembrane region" description="Helical" evidence="8">
    <location>
        <begin position="183"/>
        <end position="203"/>
    </location>
</feature>
<dbReference type="Proteomes" id="UP000321558">
    <property type="component" value="Unassembled WGS sequence"/>
</dbReference>
<comment type="similarity">
    <text evidence="2">Belongs to the EamA transporter family.</text>
</comment>
<reference evidence="10 11" key="1">
    <citation type="submission" date="2019-07" db="EMBL/GenBank/DDBJ databases">
        <title>Whole genome shotgun sequence of Oceanobacillus sojae NBRC 105379.</title>
        <authorList>
            <person name="Hosoyama A."/>
            <person name="Uohara A."/>
            <person name="Ohji S."/>
            <person name="Ichikawa N."/>
        </authorList>
    </citation>
    <scope>NUCLEOTIDE SEQUENCE [LARGE SCALE GENOMIC DNA]</scope>
    <source>
        <strain evidence="10 11">NBRC 105379</strain>
    </source>
</reference>
<protein>
    <submittedName>
        <fullName evidence="10">Transporter</fullName>
    </submittedName>
</protein>
<keyword evidence="6 8" id="KW-1133">Transmembrane helix</keyword>
<dbReference type="SUPFAM" id="SSF103481">
    <property type="entry name" value="Multidrug resistance efflux transporter EmrE"/>
    <property type="match status" value="2"/>
</dbReference>
<feature type="transmembrane region" description="Helical" evidence="8">
    <location>
        <begin position="271"/>
        <end position="292"/>
    </location>
</feature>
<comment type="subcellular location">
    <subcellularLocation>
        <location evidence="1">Cell membrane</location>
        <topology evidence="1">Multi-pass membrane protein</topology>
    </subcellularLocation>
</comment>
<sequence length="307" mass="34400">MENKPLQQGAIITFVAYLLWGIFPIYWKFLDNVPAGEVLAHRIVWSLVFMIFLVLATGNWRHLMETVQLLKKDRKKALAIITASIVISINWFLFIFSVQHGHVLQASLGYYINPLISILLAVFVLKEKTTKGQVLSFILAGIGVLYLTLSYGVFPWISLLLAMSFGFYGLIKKTINLHAMYGLTIETLVVAPIALLYLIFIPSEGSFTFSPLFASDNLLLIGGGIVTAVPLLLFAAGAKRIPLAMVGFLQYVAPTIMFFLGVFLYNETFTVHHMITFALIWIALIIYMASIYRDAPRARNKAKNEKA</sequence>
<dbReference type="Pfam" id="PF00892">
    <property type="entry name" value="EamA"/>
    <property type="match status" value="1"/>
</dbReference>
<proteinExistence type="inferred from homology"/>
<feature type="transmembrane region" description="Helical" evidence="8">
    <location>
        <begin position="108"/>
        <end position="125"/>
    </location>
</feature>
<name>A0A511ZPQ1_9BACI</name>
<feature type="transmembrane region" description="Helical" evidence="8">
    <location>
        <begin position="243"/>
        <end position="265"/>
    </location>
</feature>
<keyword evidence="5 8" id="KW-0812">Transmembrane</keyword>
<evidence type="ECO:0000256" key="1">
    <source>
        <dbReference type="ARBA" id="ARBA00004651"/>
    </source>
</evidence>
<dbReference type="InterPro" id="IPR037185">
    <property type="entry name" value="EmrE-like"/>
</dbReference>
<dbReference type="PANTHER" id="PTHR22911:SF137">
    <property type="entry name" value="SOLUTE CARRIER FAMILY 35 MEMBER G2-RELATED"/>
    <property type="match status" value="1"/>
</dbReference>
<feature type="transmembrane region" description="Helical" evidence="8">
    <location>
        <begin position="218"/>
        <end position="236"/>
    </location>
</feature>
<dbReference type="STRING" id="582851.GCA_900162665_01595"/>